<dbReference type="HOGENOM" id="CLU_018076_2_0_1"/>
<accession>B4K8X2</accession>
<dbReference type="KEGG" id="dmo:Dmoj_GI10601"/>
<dbReference type="Gene3D" id="3.40.720.10">
    <property type="entry name" value="Alkaline Phosphatase, subunit A"/>
    <property type="match status" value="1"/>
</dbReference>
<dbReference type="Pfam" id="PF02995">
    <property type="entry name" value="DUF229"/>
    <property type="match status" value="1"/>
</dbReference>
<dbReference type="GO" id="GO:0005615">
    <property type="term" value="C:extracellular space"/>
    <property type="evidence" value="ECO:0007669"/>
    <property type="project" value="TreeGrafter"/>
</dbReference>
<protein>
    <recommendedName>
        <fullName evidence="3">DUF229 domain-containing protein</fullName>
    </recommendedName>
</protein>
<organism evidence="1 2">
    <name type="scientific">Drosophila mojavensis</name>
    <name type="common">Fruit fly</name>
    <dbReference type="NCBI Taxonomy" id="7230"/>
    <lineage>
        <taxon>Eukaryota</taxon>
        <taxon>Metazoa</taxon>
        <taxon>Ecdysozoa</taxon>
        <taxon>Arthropoda</taxon>
        <taxon>Hexapoda</taxon>
        <taxon>Insecta</taxon>
        <taxon>Pterygota</taxon>
        <taxon>Neoptera</taxon>
        <taxon>Endopterygota</taxon>
        <taxon>Diptera</taxon>
        <taxon>Brachycera</taxon>
        <taxon>Muscomorpha</taxon>
        <taxon>Ephydroidea</taxon>
        <taxon>Drosophilidae</taxon>
        <taxon>Drosophila</taxon>
    </lineage>
</organism>
<evidence type="ECO:0008006" key="3">
    <source>
        <dbReference type="Google" id="ProtNLM"/>
    </source>
</evidence>
<dbReference type="Proteomes" id="UP000009192">
    <property type="component" value="Unassembled WGS sequence"/>
</dbReference>
<keyword evidence="2" id="KW-1185">Reference proteome</keyword>
<reference evidence="1 2" key="1">
    <citation type="journal article" date="2007" name="Nature">
        <title>Evolution of genes and genomes on the Drosophila phylogeny.</title>
        <authorList>
            <consortium name="Drosophila 12 Genomes Consortium"/>
            <person name="Clark A.G."/>
            <person name="Eisen M.B."/>
            <person name="Smith D.R."/>
            <person name="Bergman C.M."/>
            <person name="Oliver B."/>
            <person name="Markow T.A."/>
            <person name="Kaufman T.C."/>
            <person name="Kellis M."/>
            <person name="Gelbart W."/>
            <person name="Iyer V.N."/>
            <person name="Pollard D.A."/>
            <person name="Sackton T.B."/>
            <person name="Larracuente A.M."/>
            <person name="Singh N.D."/>
            <person name="Abad J.P."/>
            <person name="Abt D.N."/>
            <person name="Adryan B."/>
            <person name="Aguade M."/>
            <person name="Akashi H."/>
            <person name="Anderson W.W."/>
            <person name="Aquadro C.F."/>
            <person name="Ardell D.H."/>
            <person name="Arguello R."/>
            <person name="Artieri C.G."/>
            <person name="Barbash D.A."/>
            <person name="Barker D."/>
            <person name="Barsanti P."/>
            <person name="Batterham P."/>
            <person name="Batzoglou S."/>
            <person name="Begun D."/>
            <person name="Bhutkar A."/>
            <person name="Blanco E."/>
            <person name="Bosak S.A."/>
            <person name="Bradley R.K."/>
            <person name="Brand A.D."/>
            <person name="Brent M.R."/>
            <person name="Brooks A.N."/>
            <person name="Brown R.H."/>
            <person name="Butlin R.K."/>
            <person name="Caggese C."/>
            <person name="Calvi B.R."/>
            <person name="Bernardo de Carvalho A."/>
            <person name="Caspi A."/>
            <person name="Castrezana S."/>
            <person name="Celniker S.E."/>
            <person name="Chang J.L."/>
            <person name="Chapple C."/>
            <person name="Chatterji S."/>
            <person name="Chinwalla A."/>
            <person name="Civetta A."/>
            <person name="Clifton S.W."/>
            <person name="Comeron J.M."/>
            <person name="Costello J.C."/>
            <person name="Coyne J.A."/>
            <person name="Daub J."/>
            <person name="David R.G."/>
            <person name="Delcher A.L."/>
            <person name="Delehaunty K."/>
            <person name="Do C.B."/>
            <person name="Ebling H."/>
            <person name="Edwards K."/>
            <person name="Eickbush T."/>
            <person name="Evans J.D."/>
            <person name="Filipski A."/>
            <person name="Findeiss S."/>
            <person name="Freyhult E."/>
            <person name="Fulton L."/>
            <person name="Fulton R."/>
            <person name="Garcia A.C."/>
            <person name="Gardiner A."/>
            <person name="Garfield D.A."/>
            <person name="Garvin B.E."/>
            <person name="Gibson G."/>
            <person name="Gilbert D."/>
            <person name="Gnerre S."/>
            <person name="Godfrey J."/>
            <person name="Good R."/>
            <person name="Gotea V."/>
            <person name="Gravely B."/>
            <person name="Greenberg A.J."/>
            <person name="Griffiths-Jones S."/>
            <person name="Gross S."/>
            <person name="Guigo R."/>
            <person name="Gustafson E.A."/>
            <person name="Haerty W."/>
            <person name="Hahn M.W."/>
            <person name="Halligan D.L."/>
            <person name="Halpern A.L."/>
            <person name="Halter G.M."/>
            <person name="Han M.V."/>
            <person name="Heger A."/>
            <person name="Hillier L."/>
            <person name="Hinrichs A.S."/>
            <person name="Holmes I."/>
            <person name="Hoskins R.A."/>
            <person name="Hubisz M.J."/>
            <person name="Hultmark D."/>
            <person name="Huntley M.A."/>
            <person name="Jaffe D.B."/>
            <person name="Jagadeeshan S."/>
            <person name="Jeck W.R."/>
            <person name="Johnson J."/>
            <person name="Jones C.D."/>
            <person name="Jordan W.C."/>
            <person name="Karpen G.H."/>
            <person name="Kataoka E."/>
            <person name="Keightley P.D."/>
            <person name="Kheradpour P."/>
            <person name="Kirkness E.F."/>
            <person name="Koerich L.B."/>
            <person name="Kristiansen K."/>
            <person name="Kudrna D."/>
            <person name="Kulathinal R.J."/>
            <person name="Kumar S."/>
            <person name="Kwok R."/>
            <person name="Lander E."/>
            <person name="Langley C.H."/>
            <person name="Lapoint R."/>
            <person name="Lazzaro B.P."/>
            <person name="Lee S.J."/>
            <person name="Levesque L."/>
            <person name="Li R."/>
            <person name="Lin C.F."/>
            <person name="Lin M.F."/>
            <person name="Lindblad-Toh K."/>
            <person name="Llopart A."/>
            <person name="Long M."/>
            <person name="Low L."/>
            <person name="Lozovsky E."/>
            <person name="Lu J."/>
            <person name="Luo M."/>
            <person name="Machado C.A."/>
            <person name="Makalowski W."/>
            <person name="Marzo M."/>
            <person name="Matsuda M."/>
            <person name="Matzkin L."/>
            <person name="McAllister B."/>
            <person name="McBride C.S."/>
            <person name="McKernan B."/>
            <person name="McKernan K."/>
            <person name="Mendez-Lago M."/>
            <person name="Minx P."/>
            <person name="Mollenhauer M.U."/>
            <person name="Montooth K."/>
            <person name="Mount S.M."/>
            <person name="Mu X."/>
            <person name="Myers E."/>
            <person name="Negre B."/>
            <person name="Newfeld S."/>
            <person name="Nielsen R."/>
            <person name="Noor M.A."/>
            <person name="O'Grady P."/>
            <person name="Pachter L."/>
            <person name="Papaceit M."/>
            <person name="Parisi M.J."/>
            <person name="Parisi M."/>
            <person name="Parts L."/>
            <person name="Pedersen J.S."/>
            <person name="Pesole G."/>
            <person name="Phillippy A.M."/>
            <person name="Ponting C.P."/>
            <person name="Pop M."/>
            <person name="Porcelli D."/>
            <person name="Powell J.R."/>
            <person name="Prohaska S."/>
            <person name="Pruitt K."/>
            <person name="Puig M."/>
            <person name="Quesneville H."/>
            <person name="Ram K.R."/>
            <person name="Rand D."/>
            <person name="Rasmussen M.D."/>
            <person name="Reed L.K."/>
            <person name="Reenan R."/>
            <person name="Reily A."/>
            <person name="Remington K.A."/>
            <person name="Rieger T.T."/>
            <person name="Ritchie M.G."/>
            <person name="Robin C."/>
            <person name="Rogers Y.H."/>
            <person name="Rohde C."/>
            <person name="Rozas J."/>
            <person name="Rubenfield M.J."/>
            <person name="Ruiz A."/>
            <person name="Russo S."/>
            <person name="Salzberg S.L."/>
            <person name="Sanchez-Gracia A."/>
            <person name="Saranga D.J."/>
            <person name="Sato H."/>
            <person name="Schaeffer S.W."/>
            <person name="Schatz M.C."/>
            <person name="Schlenke T."/>
            <person name="Schwartz R."/>
            <person name="Segarra C."/>
            <person name="Singh R.S."/>
            <person name="Sirot L."/>
            <person name="Sirota M."/>
            <person name="Sisneros N.B."/>
            <person name="Smith C.D."/>
            <person name="Smith T.F."/>
            <person name="Spieth J."/>
            <person name="Stage D.E."/>
            <person name="Stark A."/>
            <person name="Stephan W."/>
            <person name="Strausberg R.L."/>
            <person name="Strempel S."/>
            <person name="Sturgill D."/>
            <person name="Sutton G."/>
            <person name="Sutton G.G."/>
            <person name="Tao W."/>
            <person name="Teichmann S."/>
            <person name="Tobari Y.N."/>
            <person name="Tomimura Y."/>
            <person name="Tsolas J.M."/>
            <person name="Valente V.L."/>
            <person name="Venter E."/>
            <person name="Venter J.C."/>
            <person name="Vicario S."/>
            <person name="Vieira F.G."/>
            <person name="Vilella A.J."/>
            <person name="Villasante A."/>
            <person name="Walenz B."/>
            <person name="Wang J."/>
            <person name="Wasserman M."/>
            <person name="Watts T."/>
            <person name="Wilson D."/>
            <person name="Wilson R.K."/>
            <person name="Wing R.A."/>
            <person name="Wolfner M.F."/>
            <person name="Wong A."/>
            <person name="Wong G.K."/>
            <person name="Wu C.I."/>
            <person name="Wu G."/>
            <person name="Yamamoto D."/>
            <person name="Yang H.P."/>
            <person name="Yang S.P."/>
            <person name="Yorke J.A."/>
            <person name="Yoshida K."/>
            <person name="Zdobnov E."/>
            <person name="Zhang P."/>
            <person name="Zhang Y."/>
            <person name="Zimin A.V."/>
            <person name="Baldwin J."/>
            <person name="Abdouelleil A."/>
            <person name="Abdulkadir J."/>
            <person name="Abebe A."/>
            <person name="Abera B."/>
            <person name="Abreu J."/>
            <person name="Acer S.C."/>
            <person name="Aftuck L."/>
            <person name="Alexander A."/>
            <person name="An P."/>
            <person name="Anderson E."/>
            <person name="Anderson S."/>
            <person name="Arachi H."/>
            <person name="Azer M."/>
            <person name="Bachantsang P."/>
            <person name="Barry A."/>
            <person name="Bayul T."/>
            <person name="Berlin A."/>
            <person name="Bessette D."/>
            <person name="Bloom T."/>
            <person name="Blye J."/>
            <person name="Boguslavskiy L."/>
            <person name="Bonnet C."/>
            <person name="Boukhgalter B."/>
            <person name="Bourzgui I."/>
            <person name="Brown A."/>
            <person name="Cahill P."/>
            <person name="Channer S."/>
            <person name="Cheshatsang Y."/>
            <person name="Chuda L."/>
            <person name="Citroen M."/>
            <person name="Collymore A."/>
            <person name="Cooke P."/>
            <person name="Costello M."/>
            <person name="D'Aco K."/>
            <person name="Daza R."/>
            <person name="De Haan G."/>
            <person name="DeGray S."/>
            <person name="DeMaso C."/>
            <person name="Dhargay N."/>
            <person name="Dooley K."/>
            <person name="Dooley E."/>
            <person name="Doricent M."/>
            <person name="Dorje P."/>
            <person name="Dorjee K."/>
            <person name="Dupes A."/>
            <person name="Elong R."/>
            <person name="Falk J."/>
            <person name="Farina A."/>
            <person name="Faro S."/>
            <person name="Ferguson D."/>
            <person name="Fisher S."/>
            <person name="Foley C.D."/>
            <person name="Franke A."/>
            <person name="Friedrich D."/>
            <person name="Gadbois L."/>
            <person name="Gearin G."/>
            <person name="Gearin C.R."/>
            <person name="Giannoukos G."/>
            <person name="Goode T."/>
            <person name="Graham J."/>
            <person name="Grandbois E."/>
            <person name="Grewal S."/>
            <person name="Gyaltsen K."/>
            <person name="Hafez N."/>
            <person name="Hagos B."/>
            <person name="Hall J."/>
            <person name="Henson C."/>
            <person name="Hollinger A."/>
            <person name="Honan T."/>
            <person name="Huard M.D."/>
            <person name="Hughes L."/>
            <person name="Hurhula B."/>
            <person name="Husby M.E."/>
            <person name="Kamat A."/>
            <person name="Kanga B."/>
            <person name="Kashin S."/>
            <person name="Khazanovich D."/>
            <person name="Kisner P."/>
            <person name="Lance K."/>
            <person name="Lara M."/>
            <person name="Lee W."/>
            <person name="Lennon N."/>
            <person name="Letendre F."/>
            <person name="LeVine R."/>
            <person name="Lipovsky A."/>
            <person name="Liu X."/>
            <person name="Liu J."/>
            <person name="Liu S."/>
            <person name="Lokyitsang T."/>
            <person name="Lokyitsang Y."/>
            <person name="Lubonja R."/>
            <person name="Lui A."/>
            <person name="MacDonald P."/>
            <person name="Magnisalis V."/>
            <person name="Maru K."/>
            <person name="Matthews C."/>
            <person name="McCusker W."/>
            <person name="McDonough S."/>
            <person name="Mehta T."/>
            <person name="Meldrim J."/>
            <person name="Meneus L."/>
            <person name="Mihai O."/>
            <person name="Mihalev A."/>
            <person name="Mihova T."/>
            <person name="Mittelman R."/>
            <person name="Mlenga V."/>
            <person name="Montmayeur A."/>
            <person name="Mulrain L."/>
            <person name="Navidi A."/>
            <person name="Naylor J."/>
            <person name="Negash T."/>
            <person name="Nguyen T."/>
            <person name="Nguyen N."/>
            <person name="Nicol R."/>
            <person name="Norbu C."/>
            <person name="Norbu N."/>
            <person name="Novod N."/>
            <person name="O'Neill B."/>
            <person name="Osman S."/>
            <person name="Markiewicz E."/>
            <person name="Oyono O.L."/>
            <person name="Patti C."/>
            <person name="Phunkhang P."/>
            <person name="Pierre F."/>
            <person name="Priest M."/>
            <person name="Raghuraman S."/>
            <person name="Rege F."/>
            <person name="Reyes R."/>
            <person name="Rise C."/>
            <person name="Rogov P."/>
            <person name="Ross K."/>
            <person name="Ryan E."/>
            <person name="Settipalli S."/>
            <person name="Shea T."/>
            <person name="Sherpa N."/>
            <person name="Shi L."/>
            <person name="Shih D."/>
            <person name="Sparrow T."/>
            <person name="Spaulding J."/>
            <person name="Stalker J."/>
            <person name="Stange-Thomann N."/>
            <person name="Stavropoulos S."/>
            <person name="Stone C."/>
            <person name="Strader C."/>
            <person name="Tesfaye S."/>
            <person name="Thomson T."/>
            <person name="Thoulutsang Y."/>
            <person name="Thoulutsang D."/>
            <person name="Topham K."/>
            <person name="Topping I."/>
            <person name="Tsamla T."/>
            <person name="Vassiliev H."/>
            <person name="Vo A."/>
            <person name="Wangchuk T."/>
            <person name="Wangdi T."/>
            <person name="Weiand M."/>
            <person name="Wilkinson J."/>
            <person name="Wilson A."/>
            <person name="Yadav S."/>
            <person name="Young G."/>
            <person name="Yu Q."/>
            <person name="Zembek L."/>
            <person name="Zhong D."/>
            <person name="Zimmer A."/>
            <person name="Zwirko Z."/>
            <person name="Jaffe D.B."/>
            <person name="Alvarez P."/>
            <person name="Brockman W."/>
            <person name="Butler J."/>
            <person name="Chin C."/>
            <person name="Gnerre S."/>
            <person name="Grabherr M."/>
            <person name="Kleber M."/>
            <person name="Mauceli E."/>
            <person name="MacCallum I."/>
        </authorList>
    </citation>
    <scope>NUCLEOTIDE SEQUENCE [LARGE SCALE GENOMIC DNA]</scope>
    <source>
        <strain evidence="2">Tucson 15081-1352.22</strain>
    </source>
</reference>
<proteinExistence type="predicted"/>
<dbReference type="FunFam" id="3.40.720.10:FF:000017">
    <property type="entry name" value="Predicted protein"/>
    <property type="match status" value="1"/>
</dbReference>
<dbReference type="SUPFAM" id="SSF53649">
    <property type="entry name" value="Alkaline phosphatase-like"/>
    <property type="match status" value="1"/>
</dbReference>
<dbReference type="PhylomeDB" id="B4K8X2"/>
<gene>
    <name evidence="1" type="primary">Dmoj\GI10601</name>
    <name evidence="1" type="ORF">Dmoj_GI10601</name>
</gene>
<dbReference type="AlphaFoldDB" id="B4K8X2"/>
<dbReference type="CDD" id="cd16021">
    <property type="entry name" value="ALP_like"/>
    <property type="match status" value="1"/>
</dbReference>
<dbReference type="InterPro" id="IPR004245">
    <property type="entry name" value="DUF229"/>
</dbReference>
<dbReference type="PANTHER" id="PTHR10974">
    <property type="entry name" value="FI08016P-RELATED"/>
    <property type="match status" value="1"/>
</dbReference>
<dbReference type="PANTHER" id="PTHR10974:SF9">
    <property type="entry name" value="DUF229 DOMAIN CONTAINING PROTEIN-RELATED"/>
    <property type="match status" value="1"/>
</dbReference>
<sequence>MRNFFVDTSKCRMPAPDPFTPDVLMIYRGVPYEQCESGKDLIKVNFKDGIYSLHMSEANLTCCYKQILRSGVGANADMEYKLLPCSNFHQDFDVPRHVDAIITECRRLSDKKLLQQDAFSFVQPAKHADNLTAMNDSSSSESTKRRPSVLLWGIDSLSRMNFQRTMPLMFKYLKEENWFELQGYNKMADNTFPNLMALLTGLNSSGSISACQPMNVGGLDACPMLWKDYKNKGYITAYGEDWSKYSTFDYMFKGFKDPPTDYYARPLILAVEKELKKRYDMALPYCVGRRHFAEYIYDFALQFTEFYKNQSTFGMFWTNTFSHNNFALPSSMDAKIIEYMRSLQGSGAFEESIILFFSDHGMRFGKLRGLESGFLEERMPIMYIWLPHWLRQKYPEFVHNLQLNRNRLTSPYDIYATLKHILELETPLAVLPRPEGCPNCHSLFYELDESRDCSDAGIDEHWCTCVDFENVPKTDSKAKLIAQQLVEATNNYLAAKKLIGICHIQRLSNIESVQKKILTNSRQSNSYLVRYETEPAKALFEATVQWYDISQNITISVPSISRMTSYNEHSMCINDKVAKKFCICANQGS</sequence>
<dbReference type="eggNOG" id="ENOG502QRYZ">
    <property type="taxonomic scope" value="Eukaryota"/>
</dbReference>
<dbReference type="EMBL" id="CH933806">
    <property type="protein sequence ID" value="EDW16569.1"/>
    <property type="molecule type" value="Genomic_DNA"/>
</dbReference>
<evidence type="ECO:0000313" key="1">
    <source>
        <dbReference type="EMBL" id="EDW16569.1"/>
    </source>
</evidence>
<dbReference type="InParanoid" id="B4K8X2"/>
<dbReference type="OMA" id="TYANARC"/>
<dbReference type="OrthoDB" id="413313at2759"/>
<dbReference type="InterPro" id="IPR017850">
    <property type="entry name" value="Alkaline_phosphatase_core_sf"/>
</dbReference>
<evidence type="ECO:0000313" key="2">
    <source>
        <dbReference type="Proteomes" id="UP000009192"/>
    </source>
</evidence>
<name>B4K8X2_DROMO</name>